<accession>X0UEB4</accession>
<organism evidence="2">
    <name type="scientific">marine sediment metagenome</name>
    <dbReference type="NCBI Taxonomy" id="412755"/>
    <lineage>
        <taxon>unclassified sequences</taxon>
        <taxon>metagenomes</taxon>
        <taxon>ecological metagenomes</taxon>
    </lineage>
</organism>
<dbReference type="EMBL" id="BARS01028063">
    <property type="protein sequence ID" value="GAG04094.1"/>
    <property type="molecule type" value="Genomic_DNA"/>
</dbReference>
<gene>
    <name evidence="2" type="ORF">S01H1_44020</name>
</gene>
<feature type="transmembrane region" description="Helical" evidence="1">
    <location>
        <begin position="12"/>
        <end position="31"/>
    </location>
</feature>
<proteinExistence type="predicted"/>
<keyword evidence="1" id="KW-1133">Transmembrane helix</keyword>
<reference evidence="2" key="1">
    <citation type="journal article" date="2014" name="Front. Microbiol.">
        <title>High frequency of phylogenetically diverse reductive dehalogenase-homologous genes in deep subseafloor sedimentary metagenomes.</title>
        <authorList>
            <person name="Kawai M."/>
            <person name="Futagami T."/>
            <person name="Toyoda A."/>
            <person name="Takaki Y."/>
            <person name="Nishi S."/>
            <person name="Hori S."/>
            <person name="Arai W."/>
            <person name="Tsubouchi T."/>
            <person name="Morono Y."/>
            <person name="Uchiyama I."/>
            <person name="Ito T."/>
            <person name="Fujiyama A."/>
            <person name="Inagaki F."/>
            <person name="Takami H."/>
        </authorList>
    </citation>
    <scope>NUCLEOTIDE SEQUENCE</scope>
    <source>
        <strain evidence="2">Expedition CK06-06</strain>
    </source>
</reference>
<protein>
    <submittedName>
        <fullName evidence="2">Uncharacterized protein</fullName>
    </submittedName>
</protein>
<keyword evidence="1" id="KW-0812">Transmembrane</keyword>
<feature type="non-terminal residue" evidence="2">
    <location>
        <position position="246"/>
    </location>
</feature>
<sequence>MKTKAIAIKIGLGVIVLAGIIVAAMVLRALWGGHDIDSLGVLGDVTLPRVLRNDIIAYEQQRIRTQTSEKKTEELQEVYEQAMILSNQQFLPWQINFRKLRSYGVLSVVCIGFLLLVGCFGVSRLRESSIVPQNIGSSTLRMHCKLAKQPDMIELMAKMIQVDGLKSENPDRYAQFAEKMLIQVDHAARSRMALSTGPLALPEITDDAPFDVPPFRELFHNGMIAPGKPLVMGFHGCDPQLRSYKE</sequence>
<dbReference type="AlphaFoldDB" id="X0UEB4"/>
<keyword evidence="1" id="KW-0472">Membrane</keyword>
<evidence type="ECO:0000313" key="2">
    <source>
        <dbReference type="EMBL" id="GAG04094.1"/>
    </source>
</evidence>
<feature type="transmembrane region" description="Helical" evidence="1">
    <location>
        <begin position="103"/>
        <end position="122"/>
    </location>
</feature>
<name>X0UEB4_9ZZZZ</name>
<evidence type="ECO:0000256" key="1">
    <source>
        <dbReference type="SAM" id="Phobius"/>
    </source>
</evidence>
<comment type="caution">
    <text evidence="2">The sequence shown here is derived from an EMBL/GenBank/DDBJ whole genome shotgun (WGS) entry which is preliminary data.</text>
</comment>